<feature type="domain" description="ShKT" evidence="4">
    <location>
        <begin position="259"/>
        <end position="297"/>
    </location>
</feature>
<evidence type="ECO:0000259" key="4">
    <source>
        <dbReference type="PROSITE" id="PS51670"/>
    </source>
</evidence>
<dbReference type="PANTHER" id="PTHR21724">
    <property type="entry name" value="SHKT DOMAIN-CONTAINING PROTEIN"/>
    <property type="match status" value="1"/>
</dbReference>
<dbReference type="Proteomes" id="UP000298663">
    <property type="component" value="Unassembled WGS sequence"/>
</dbReference>
<keyword evidence="6" id="KW-1185">Reference proteome</keyword>
<dbReference type="EMBL" id="AZBU02000008">
    <property type="protein sequence ID" value="TKR66793.1"/>
    <property type="molecule type" value="Genomic_DNA"/>
</dbReference>
<dbReference type="InterPro" id="IPR003582">
    <property type="entry name" value="ShKT_dom"/>
</dbReference>
<feature type="domain" description="ShKT" evidence="4">
    <location>
        <begin position="756"/>
        <end position="791"/>
    </location>
</feature>
<protein>
    <recommendedName>
        <fullName evidence="4">ShKT domain-containing protein</fullName>
    </recommendedName>
</protein>
<feature type="compositionally biased region" description="Polar residues" evidence="2">
    <location>
        <begin position="444"/>
        <end position="459"/>
    </location>
</feature>
<feature type="domain" description="ShKT" evidence="4">
    <location>
        <begin position="21"/>
        <end position="57"/>
    </location>
</feature>
<feature type="domain" description="ShKT" evidence="4">
    <location>
        <begin position="706"/>
        <end position="741"/>
    </location>
</feature>
<feature type="compositionally biased region" description="Polar residues" evidence="2">
    <location>
        <begin position="466"/>
        <end position="478"/>
    </location>
</feature>
<feature type="compositionally biased region" description="Low complexity" evidence="2">
    <location>
        <begin position="665"/>
        <end position="684"/>
    </location>
</feature>
<evidence type="ECO:0000256" key="2">
    <source>
        <dbReference type="SAM" id="MobiDB-lite"/>
    </source>
</evidence>
<dbReference type="PANTHER" id="PTHR21724:SF109">
    <property type="entry name" value="SHKT DOMAIN-CONTAINING PROTEIN"/>
    <property type="match status" value="1"/>
</dbReference>
<comment type="caution">
    <text evidence="5">The sequence shown here is derived from an EMBL/GenBank/DDBJ whole genome shotgun (WGS) entry which is preliminary data.</text>
</comment>
<dbReference type="Gene3D" id="1.10.10.1870">
    <property type="entry name" value="ShTK domain-like"/>
    <property type="match status" value="1"/>
</dbReference>
<evidence type="ECO:0000256" key="3">
    <source>
        <dbReference type="SAM" id="SignalP"/>
    </source>
</evidence>
<feature type="chain" id="PRO_5020960164" description="ShKT domain-containing protein" evidence="3">
    <location>
        <begin position="19"/>
        <end position="797"/>
    </location>
</feature>
<feature type="disulfide bond" evidence="1">
    <location>
        <begin position="408"/>
        <end position="426"/>
    </location>
</feature>
<dbReference type="SMART" id="SM00254">
    <property type="entry name" value="ShKT"/>
    <property type="match status" value="10"/>
</dbReference>
<feature type="region of interest" description="Disordered" evidence="2">
    <location>
        <begin position="661"/>
        <end position="700"/>
    </location>
</feature>
<reference evidence="5 6" key="2">
    <citation type="journal article" date="2019" name="G3 (Bethesda)">
        <title>Hybrid Assembly of the Genome of the Entomopathogenic Nematode Steinernema carpocapsae Identifies the X-Chromosome.</title>
        <authorList>
            <person name="Serra L."/>
            <person name="Macchietto M."/>
            <person name="Macias-Munoz A."/>
            <person name="McGill C.J."/>
            <person name="Rodriguez I.M."/>
            <person name="Rodriguez B."/>
            <person name="Murad R."/>
            <person name="Mortazavi A."/>
        </authorList>
    </citation>
    <scope>NUCLEOTIDE SEQUENCE [LARGE SCALE GENOMIC DNA]</scope>
    <source>
        <strain evidence="5 6">ALL</strain>
    </source>
</reference>
<organism evidence="5 6">
    <name type="scientific">Steinernema carpocapsae</name>
    <name type="common">Entomopathogenic nematode</name>
    <dbReference type="NCBI Taxonomy" id="34508"/>
    <lineage>
        <taxon>Eukaryota</taxon>
        <taxon>Metazoa</taxon>
        <taxon>Ecdysozoa</taxon>
        <taxon>Nematoda</taxon>
        <taxon>Chromadorea</taxon>
        <taxon>Rhabditida</taxon>
        <taxon>Tylenchina</taxon>
        <taxon>Panagrolaimomorpha</taxon>
        <taxon>Strongyloidoidea</taxon>
        <taxon>Steinernematidae</taxon>
        <taxon>Steinernema</taxon>
    </lineage>
</organism>
<gene>
    <name evidence="5" type="ORF">L596_023031</name>
</gene>
<accession>A0A4U5MD91</accession>
<evidence type="ECO:0000313" key="5">
    <source>
        <dbReference type="EMBL" id="TKR66793.1"/>
    </source>
</evidence>
<feature type="signal peptide" evidence="3">
    <location>
        <begin position="1"/>
        <end position="18"/>
    </location>
</feature>
<dbReference type="AlphaFoldDB" id="A0A4U5MD91"/>
<proteinExistence type="predicted"/>
<dbReference type="Pfam" id="PF01549">
    <property type="entry name" value="ShK"/>
    <property type="match status" value="10"/>
</dbReference>
<reference evidence="5 6" key="1">
    <citation type="journal article" date="2015" name="Genome Biol.">
        <title>Comparative genomics of Steinernema reveals deeply conserved gene regulatory networks.</title>
        <authorList>
            <person name="Dillman A.R."/>
            <person name="Macchietto M."/>
            <person name="Porter C.F."/>
            <person name="Rogers A."/>
            <person name="Williams B."/>
            <person name="Antoshechkin I."/>
            <person name="Lee M.M."/>
            <person name="Goodwin Z."/>
            <person name="Lu X."/>
            <person name="Lewis E.E."/>
            <person name="Goodrich-Blair H."/>
            <person name="Stock S.P."/>
            <person name="Adams B.J."/>
            <person name="Sternberg P.W."/>
            <person name="Mortazavi A."/>
        </authorList>
    </citation>
    <scope>NUCLEOTIDE SEQUENCE [LARGE SCALE GENOMIC DNA]</scope>
    <source>
        <strain evidence="5 6">ALL</strain>
    </source>
</reference>
<comment type="caution">
    <text evidence="1">Lacks conserved residue(s) required for the propagation of feature annotation.</text>
</comment>
<feature type="region of interest" description="Disordered" evidence="2">
    <location>
        <begin position="444"/>
        <end position="499"/>
    </location>
</feature>
<feature type="compositionally biased region" description="Low complexity" evidence="2">
    <location>
        <begin position="479"/>
        <end position="490"/>
    </location>
</feature>
<dbReference type="PROSITE" id="PS51670">
    <property type="entry name" value="SHKT"/>
    <property type="match status" value="6"/>
</dbReference>
<dbReference type="STRING" id="34508.A0A4U5MD91"/>
<dbReference type="Gene3D" id="1.10.10.1940">
    <property type="match status" value="4"/>
</dbReference>
<feature type="domain" description="ShKT" evidence="4">
    <location>
        <begin position="361"/>
        <end position="393"/>
    </location>
</feature>
<keyword evidence="1" id="KW-1015">Disulfide bond</keyword>
<feature type="domain" description="ShKT" evidence="4">
    <location>
        <begin position="401"/>
        <end position="433"/>
    </location>
</feature>
<name>A0A4U5MD91_STECR</name>
<evidence type="ECO:0000313" key="6">
    <source>
        <dbReference type="Proteomes" id="UP000298663"/>
    </source>
</evidence>
<keyword evidence="3" id="KW-0732">Signal</keyword>
<sequence length="797" mass="88766">MRRLVVLLLLLIPGLGFSQKCDDTSDYCENWKPYCTSTSEKWIKLLKKDCRKTCGYCEDGDKAAEAPQIVTSTEPETSTFEVPPVASTRGYEIDRQYTIAAPVCRDWVESLCLRKEHLCEKDQWKSNLKMVCAKTCGYCDSQKSTPMESSSPMDSMVAPSATAYVDGITDDFESDKVGLLDPLCVDVSRKCQQLAHMCDSYTYLKSYCAKICGACDGRIGSPEAATSSETSTTTDRAHDRDPVFQLLSTSWATEKFSVCEDTWDECQVYANTCEKHSGEKWLGDFLKDNCAKTCGFCETPSRLDREAGNLAPSTFMPTATAYLEIVDLIFLNDLSTSSSTISTTPSSTVLPEEAQEDSFICEDVRDDCDLFTDYCVSYAIAMTAICAKSCGFCPSPPATICQDIWDDCDRYTDCPSPYAKAMNKNCAQTCGYCNNKTTANPTSVNRTEQYESSTQSTYVMSEEPTDTQFSEDPSTVTDSSSEYTSLITSSATSPPDQTTQDSCKDIWKGCHEYLSSCYKSFVRRNCANTCGYCTDRNTSLDPRWPYEASTPFTVPTSSTSEIPTLKDTETDTPSSMATQTSKDSSTVTHVFEVNLTSDSMTLATSSASYLPDKTTQDPLICEDIWNQCSQYGDLCYSPLSVTFMSKRCANTCGFCMNGSDHPTEQSETSTPVSTTSTTQKLTSQAPVTDIPETKKRRFGSRPDPNCKDLFGFTCSKTKHRCQQSYWKEAMKMRCAKTCGYCSAPDSFERSFDDSNCEDVYPWACILYKNQCHREEAYFFVKKHCRKSCGFCTPDEIF</sequence>
<evidence type="ECO:0000256" key="1">
    <source>
        <dbReference type="PROSITE-ProRule" id="PRU01005"/>
    </source>
</evidence>
<feature type="disulfide bond" evidence="1">
    <location>
        <begin position="368"/>
        <end position="386"/>
    </location>
</feature>